<protein>
    <recommendedName>
        <fullName evidence="4">DDE Tnp4 domain-containing protein</fullName>
    </recommendedName>
</protein>
<dbReference type="PANTHER" id="PTHR46250">
    <property type="entry name" value="MYB/SANT-LIKE DNA-BINDING DOMAIN PROTEIN-RELATED"/>
    <property type="match status" value="1"/>
</dbReference>
<dbReference type="Proteomes" id="UP000826271">
    <property type="component" value="Unassembled WGS sequence"/>
</dbReference>
<evidence type="ECO:0000256" key="2">
    <source>
        <dbReference type="ARBA" id="ARBA00022723"/>
    </source>
</evidence>
<dbReference type="InterPro" id="IPR027806">
    <property type="entry name" value="HARBI1_dom"/>
</dbReference>
<evidence type="ECO:0000256" key="3">
    <source>
        <dbReference type="SAM" id="MobiDB-lite"/>
    </source>
</evidence>
<dbReference type="EMBL" id="WHWC01000003">
    <property type="protein sequence ID" value="KAG8386517.1"/>
    <property type="molecule type" value="Genomic_DNA"/>
</dbReference>
<name>A0AAV6Y0Q8_9LAMI</name>
<evidence type="ECO:0000256" key="1">
    <source>
        <dbReference type="ARBA" id="ARBA00001968"/>
    </source>
</evidence>
<feature type="domain" description="DDE Tnp4" evidence="4">
    <location>
        <begin position="63"/>
        <end position="190"/>
    </location>
</feature>
<dbReference type="Pfam" id="PF13359">
    <property type="entry name" value="DDE_Tnp_4"/>
    <property type="match status" value="1"/>
</dbReference>
<dbReference type="GO" id="GO:0046872">
    <property type="term" value="F:metal ion binding"/>
    <property type="evidence" value="ECO:0007669"/>
    <property type="project" value="UniProtKB-KW"/>
</dbReference>
<organism evidence="5 6">
    <name type="scientific">Buddleja alternifolia</name>
    <dbReference type="NCBI Taxonomy" id="168488"/>
    <lineage>
        <taxon>Eukaryota</taxon>
        <taxon>Viridiplantae</taxon>
        <taxon>Streptophyta</taxon>
        <taxon>Embryophyta</taxon>
        <taxon>Tracheophyta</taxon>
        <taxon>Spermatophyta</taxon>
        <taxon>Magnoliopsida</taxon>
        <taxon>eudicotyledons</taxon>
        <taxon>Gunneridae</taxon>
        <taxon>Pentapetalae</taxon>
        <taxon>asterids</taxon>
        <taxon>lamiids</taxon>
        <taxon>Lamiales</taxon>
        <taxon>Scrophulariaceae</taxon>
        <taxon>Buddlejeae</taxon>
        <taxon>Buddleja</taxon>
    </lineage>
</organism>
<dbReference type="AlphaFoldDB" id="A0AAV6Y0Q8"/>
<comment type="cofactor">
    <cofactor evidence="1">
        <name>a divalent metal cation</name>
        <dbReference type="ChEBI" id="CHEBI:60240"/>
    </cofactor>
</comment>
<reference evidence="5" key="1">
    <citation type="submission" date="2019-10" db="EMBL/GenBank/DDBJ databases">
        <authorList>
            <person name="Zhang R."/>
            <person name="Pan Y."/>
            <person name="Wang J."/>
            <person name="Ma R."/>
            <person name="Yu S."/>
        </authorList>
    </citation>
    <scope>NUCLEOTIDE SEQUENCE</scope>
    <source>
        <strain evidence="5">LA-IB0</strain>
        <tissue evidence="5">Leaf</tissue>
    </source>
</reference>
<gene>
    <name evidence="5" type="ORF">BUALT_Bualt03G0156700</name>
</gene>
<keyword evidence="6" id="KW-1185">Reference proteome</keyword>
<evidence type="ECO:0000313" key="6">
    <source>
        <dbReference type="Proteomes" id="UP000826271"/>
    </source>
</evidence>
<comment type="caution">
    <text evidence="5">The sequence shown here is derived from an EMBL/GenBank/DDBJ whole genome shotgun (WGS) entry which is preliminary data.</text>
</comment>
<accession>A0AAV6Y0Q8</accession>
<sequence>MPTYSLKMKIQKQLEHMHDLVSYNDETCIDNLRMSRNAFGRLCYLLGNVGGLVNTTNVTVSALDGTYIPLRVAQKDKPRYRNRKGDVSVNVLAMCDIHMNYVYMLCGWEGSAADSRVLKDAITRENNFRVPDGNYYLCDSGYTNGDGFLAPYRGVRYHIQEWNSHRTPPQNAHELFNKVDARARNVIERIEMSFDPLEAEFPEVDDQISDDHNATFIDQVEPSQQWTNCRERIQWLPHQSEIEARRLTLLPVRLVEDVGLLTKKRFLANALKDLLVRGYKADNGFKSGYQMLLEQAMIQAFSGTNIRAEPHINSRITTDSNARNMRFKMWPLYKDWVEIFGKDRATGEGVESFQDVVQENVNTDQFNQSGKDNEDGGFYVPSFNNPQFDDVQSMSFSNANAGGSSSKSGGKRKRKVVDENDDRFMDLMTSFCDKTDERLNNISRRIGFEHDASLSRKAVFEALRDLGSSLDMERMILVSHLIVNNTKNMNLFFSLPNDGPYDIGGEVS</sequence>
<evidence type="ECO:0000259" key="4">
    <source>
        <dbReference type="Pfam" id="PF13359"/>
    </source>
</evidence>
<keyword evidence="2" id="KW-0479">Metal-binding</keyword>
<evidence type="ECO:0000313" key="5">
    <source>
        <dbReference type="EMBL" id="KAG8386517.1"/>
    </source>
</evidence>
<feature type="region of interest" description="Disordered" evidence="3">
    <location>
        <begin position="394"/>
        <end position="416"/>
    </location>
</feature>
<proteinExistence type="predicted"/>